<keyword evidence="1" id="KW-1133">Transmembrane helix</keyword>
<dbReference type="OrthoDB" id="4571146at2"/>
<dbReference type="OMA" id="PELWRWV"/>
<dbReference type="STRING" id="1797.RMCT_2160"/>
<accession>A0A124E8B6</accession>
<evidence type="ECO:0000313" key="3">
    <source>
        <dbReference type="Proteomes" id="UP000069654"/>
    </source>
</evidence>
<keyword evidence="1" id="KW-0812">Transmembrane</keyword>
<feature type="transmembrane region" description="Helical" evidence="1">
    <location>
        <begin position="27"/>
        <end position="45"/>
    </location>
</feature>
<proteinExistence type="predicted"/>
<reference evidence="2 3" key="1">
    <citation type="journal article" date="2016" name="Genome Announc.">
        <title>Draft Genome Sequences of Five Rapidly Growing Mycobacterium Species, M. thermoresistibile, M. fortuitum subsp. acetamidolyticum, M. canariasense, M. brisbanense, and M. novocastrense.</title>
        <authorList>
            <person name="Katahira K."/>
            <person name="Ogura Y."/>
            <person name="Gotoh Y."/>
            <person name="Hayashi T."/>
        </authorList>
    </citation>
    <scope>NUCLEOTIDE SEQUENCE [LARGE SCALE GENOMIC DNA]</scope>
    <source>
        <strain evidence="2 3">JCM6362</strain>
    </source>
</reference>
<dbReference type="Proteomes" id="UP000069654">
    <property type="component" value="Unassembled WGS sequence"/>
</dbReference>
<dbReference type="AlphaFoldDB" id="A0A124E8B6"/>
<evidence type="ECO:0000256" key="1">
    <source>
        <dbReference type="SAM" id="Phobius"/>
    </source>
</evidence>
<sequence length="161" mass="17592">MTRLMAAAFAVVILVEAATLAAPERRLVLIVTGIAVAAALLAVRVRLGRAADPTEPDPAAADRAAALQRWLSRTHTLIGWSEAGRSDWDRHLRPLLARQLEMATGQPRRRDPNGYRAAGRLLLGPRLWPWVDPDNVSSAAAHQPGPGRAVLQEILQRLERI</sequence>
<name>A0A124E8B6_MYCTH</name>
<keyword evidence="1" id="KW-0472">Membrane</keyword>
<comment type="caution">
    <text evidence="2">The sequence shown here is derived from an EMBL/GenBank/DDBJ whole genome shotgun (WGS) entry which is preliminary data.</text>
</comment>
<dbReference type="EMBL" id="BCTB01000013">
    <property type="protein sequence ID" value="GAT15190.1"/>
    <property type="molecule type" value="Genomic_DNA"/>
</dbReference>
<gene>
    <name evidence="2" type="ORF">RMCT_2160</name>
</gene>
<dbReference type="RefSeq" id="WP_003927376.1">
    <property type="nucleotide sequence ID" value="NZ_BCTB01000013.1"/>
</dbReference>
<protein>
    <submittedName>
        <fullName evidence="2">Uncharacterized protein</fullName>
    </submittedName>
</protein>
<evidence type="ECO:0000313" key="2">
    <source>
        <dbReference type="EMBL" id="GAT15190.1"/>
    </source>
</evidence>
<reference evidence="3" key="2">
    <citation type="submission" date="2016-02" db="EMBL/GenBank/DDBJ databases">
        <title>Draft genome sequence of five rapidly growing Mycobacterium species.</title>
        <authorList>
            <person name="Katahira K."/>
            <person name="Gotou Y."/>
            <person name="Iida K."/>
            <person name="Ogura Y."/>
            <person name="Hayashi T."/>
        </authorList>
    </citation>
    <scope>NUCLEOTIDE SEQUENCE [LARGE SCALE GENOMIC DNA]</scope>
    <source>
        <strain evidence="3">JCM6362</strain>
    </source>
</reference>
<organism evidence="2 3">
    <name type="scientific">Mycolicibacterium thermoresistibile</name>
    <name type="common">Mycobacterium thermoresistibile</name>
    <dbReference type="NCBI Taxonomy" id="1797"/>
    <lineage>
        <taxon>Bacteria</taxon>
        <taxon>Bacillati</taxon>
        <taxon>Actinomycetota</taxon>
        <taxon>Actinomycetes</taxon>
        <taxon>Mycobacteriales</taxon>
        <taxon>Mycobacteriaceae</taxon>
        <taxon>Mycolicibacterium</taxon>
    </lineage>
</organism>